<keyword evidence="2" id="KW-1185">Reference proteome</keyword>
<organism evidence="1 2">
    <name type="scientific">Dallia pectoralis</name>
    <name type="common">Alaska blackfish</name>
    <dbReference type="NCBI Taxonomy" id="75939"/>
    <lineage>
        <taxon>Eukaryota</taxon>
        <taxon>Metazoa</taxon>
        <taxon>Chordata</taxon>
        <taxon>Craniata</taxon>
        <taxon>Vertebrata</taxon>
        <taxon>Euteleostomi</taxon>
        <taxon>Actinopterygii</taxon>
        <taxon>Neopterygii</taxon>
        <taxon>Teleostei</taxon>
        <taxon>Protacanthopterygii</taxon>
        <taxon>Esociformes</taxon>
        <taxon>Umbridae</taxon>
        <taxon>Dallia</taxon>
    </lineage>
</organism>
<proteinExistence type="predicted"/>
<gene>
    <name evidence="1" type="ORF">DPEC_G00334030</name>
</gene>
<sequence>MDSSLGGCGMARLGICVVLMGLWRLGAACPAFCTCSISRIACVDPGQGIEDFPILTLDDMEMDINITDIYIANQNKLFDINDNSLKYYSNLRNLTVINTSLTSISSQAFNNNTRLQYLNLRNNNLSTLSWRTFQNLNITSFPLLSGNPLKCVCENLWIKLRLQEDVESPEKEDLKCIDDRGKRKSVSRISPPDCEPPAAEVSPSIVTVKEGSDVTAVCSATGSPSPEIVWNTENLFTTAVPNPYGTESRLTLTDLSPSDNGRVITCNVQNVVGQSEAELQLNILFRPSILELLEPMSLHHWCIPFTVTGNPKPELQWYHKDQKLHEQEYIKTEIQESIGSVHHGCLQLINPTHIHNGQYTLVARNEYGEDSKVIEAHFLLPPDEETDMPYYPCKYFRMILSFR</sequence>
<dbReference type="EMBL" id="CM055760">
    <property type="protein sequence ID" value="KAJ7986983.1"/>
    <property type="molecule type" value="Genomic_DNA"/>
</dbReference>
<comment type="caution">
    <text evidence="1">The sequence shown here is derived from an EMBL/GenBank/DDBJ whole genome shotgun (WGS) entry which is preliminary data.</text>
</comment>
<reference evidence="1" key="1">
    <citation type="submission" date="2021-05" db="EMBL/GenBank/DDBJ databases">
        <authorList>
            <person name="Pan Q."/>
            <person name="Jouanno E."/>
            <person name="Zahm M."/>
            <person name="Klopp C."/>
            <person name="Cabau C."/>
            <person name="Louis A."/>
            <person name="Berthelot C."/>
            <person name="Parey E."/>
            <person name="Roest Crollius H."/>
            <person name="Montfort J."/>
            <person name="Robinson-Rechavi M."/>
            <person name="Bouchez O."/>
            <person name="Lampietro C."/>
            <person name="Lopez Roques C."/>
            <person name="Donnadieu C."/>
            <person name="Postlethwait J."/>
            <person name="Bobe J."/>
            <person name="Dillon D."/>
            <person name="Chandos A."/>
            <person name="von Hippel F."/>
            <person name="Guiguen Y."/>
        </authorList>
    </citation>
    <scope>NUCLEOTIDE SEQUENCE</scope>
    <source>
        <strain evidence="1">YG-Jan2019</strain>
    </source>
</reference>
<dbReference type="Proteomes" id="UP001157502">
    <property type="component" value="Chromosome 33"/>
</dbReference>
<evidence type="ECO:0000313" key="1">
    <source>
        <dbReference type="EMBL" id="KAJ7986983.1"/>
    </source>
</evidence>
<evidence type="ECO:0000313" key="2">
    <source>
        <dbReference type="Proteomes" id="UP001157502"/>
    </source>
</evidence>
<name>A0ACC2F6M5_DALPE</name>
<accession>A0ACC2F6M5</accession>
<protein>
    <submittedName>
        <fullName evidence="1">Uncharacterized protein</fullName>
    </submittedName>
</protein>